<evidence type="ECO:0008006" key="4">
    <source>
        <dbReference type="Google" id="ProtNLM"/>
    </source>
</evidence>
<reference evidence="2" key="1">
    <citation type="submission" date="2022-06" db="EMBL/GenBank/DDBJ databases">
        <title>Isolation, identification and characterization of iprodione-degrading strains in Lhasa, Tibet.</title>
        <authorList>
            <person name="Pan H."/>
        </authorList>
    </citation>
    <scope>NUCLEOTIDE SEQUENCE</scope>
    <source>
        <strain evidence="2">Y-23</strain>
    </source>
</reference>
<dbReference type="AlphaFoldDB" id="A0AAE9S003"/>
<protein>
    <recommendedName>
        <fullName evidence="4">Lipoprotein</fullName>
    </recommendedName>
</protein>
<feature type="region of interest" description="Disordered" evidence="1">
    <location>
        <begin position="173"/>
        <end position="227"/>
    </location>
</feature>
<evidence type="ECO:0000313" key="2">
    <source>
        <dbReference type="EMBL" id="USE82699.1"/>
    </source>
</evidence>
<evidence type="ECO:0000256" key="1">
    <source>
        <dbReference type="SAM" id="MobiDB-lite"/>
    </source>
</evidence>
<dbReference type="EMBL" id="CP098732">
    <property type="protein sequence ID" value="USE82699.1"/>
    <property type="molecule type" value="Genomic_DNA"/>
</dbReference>
<dbReference type="KEGG" id="atz:M5E07_13030"/>
<name>A0AAE9S003_9GAMM</name>
<dbReference type="Proteomes" id="UP001056716">
    <property type="component" value="Chromosome"/>
</dbReference>
<organism evidence="2 3">
    <name type="scientific">Acinetobacter tibetensis</name>
    <dbReference type="NCBI Taxonomy" id="2943497"/>
    <lineage>
        <taxon>Bacteria</taxon>
        <taxon>Pseudomonadati</taxon>
        <taxon>Pseudomonadota</taxon>
        <taxon>Gammaproteobacteria</taxon>
        <taxon>Moraxellales</taxon>
        <taxon>Moraxellaceae</taxon>
        <taxon>Acinetobacter</taxon>
    </lineage>
</organism>
<accession>A0AAE9S003</accession>
<sequence length="325" mass="35872">MNVKQFIFIGAMGMTLQGCNHIGNFSTDSINKYATPQALIDQKKLNAANGGAKEYVYDWGQQQKSTETQALYPRKYLGSYCHAKGGKFALLYKSNLYLVKDQTQKKRLTGNSNVKQGIGAYECVLPNERWIVSIEPTAEGKLESRLAARVVSLQTRMLSADEAKQWYKNVASNSAEKKTAKSATTTKNSKTEIAKEPDNKKEAEKKKESKPTVVEATQTVTAPAVETPQQQQLKAYVTARRDLSKGTNKLNACNNAQRAYNYGKLAGTNANVYTDSGMLVARCLTSVPAYSTRFSNPKGQADKILQNLASNYNHAGAKRMLKQGR</sequence>
<proteinExistence type="predicted"/>
<keyword evidence="3" id="KW-1185">Reference proteome</keyword>
<dbReference type="PROSITE" id="PS51257">
    <property type="entry name" value="PROKAR_LIPOPROTEIN"/>
    <property type="match status" value="1"/>
</dbReference>
<gene>
    <name evidence="2" type="ORF">M5E07_13030</name>
</gene>
<evidence type="ECO:0000313" key="3">
    <source>
        <dbReference type="Proteomes" id="UP001056716"/>
    </source>
</evidence>
<feature type="compositionally biased region" description="Polar residues" evidence="1">
    <location>
        <begin position="215"/>
        <end position="227"/>
    </location>
</feature>
<feature type="compositionally biased region" description="Basic and acidic residues" evidence="1">
    <location>
        <begin position="189"/>
        <end position="210"/>
    </location>
</feature>
<dbReference type="RefSeq" id="WP_252219806.1">
    <property type="nucleotide sequence ID" value="NZ_CP098732.1"/>
</dbReference>